<evidence type="ECO:0000313" key="1">
    <source>
        <dbReference type="Proteomes" id="UP000095283"/>
    </source>
</evidence>
<evidence type="ECO:0000313" key="2">
    <source>
        <dbReference type="WBParaSite" id="Hba_00204"/>
    </source>
</evidence>
<reference evidence="2" key="1">
    <citation type="submission" date="2016-11" db="UniProtKB">
        <authorList>
            <consortium name="WormBaseParasite"/>
        </authorList>
    </citation>
    <scope>IDENTIFICATION</scope>
</reference>
<sequence length="161" mass="18377">MAIELSIADYFQRHTHLGVEFGGLELHNALQRRGLHADDTINNMLIIGVIYRKTAPAAADYSFVPQSTYSLVILTWITNIRMSCPPFIDIRINEIRKYGFRSNYVSADQDPEDIQHPDREELVNRGKRLTIAEKLDIDLNDQQSEEAVVVPAITPNITKKR</sequence>
<protein>
    <submittedName>
        <fullName evidence="2">Uncharacterized protein</fullName>
    </submittedName>
</protein>
<keyword evidence="1" id="KW-1185">Reference proteome</keyword>
<name>A0A1I7W6I0_HETBA</name>
<dbReference type="WBParaSite" id="Hba_00204">
    <property type="protein sequence ID" value="Hba_00204"/>
    <property type="gene ID" value="Hba_00204"/>
</dbReference>
<organism evidence="1 2">
    <name type="scientific">Heterorhabditis bacteriophora</name>
    <name type="common">Entomopathogenic nematode worm</name>
    <dbReference type="NCBI Taxonomy" id="37862"/>
    <lineage>
        <taxon>Eukaryota</taxon>
        <taxon>Metazoa</taxon>
        <taxon>Ecdysozoa</taxon>
        <taxon>Nematoda</taxon>
        <taxon>Chromadorea</taxon>
        <taxon>Rhabditida</taxon>
        <taxon>Rhabditina</taxon>
        <taxon>Rhabditomorpha</taxon>
        <taxon>Strongyloidea</taxon>
        <taxon>Heterorhabditidae</taxon>
        <taxon>Heterorhabditis</taxon>
    </lineage>
</organism>
<dbReference type="AlphaFoldDB" id="A0A1I7W6I0"/>
<proteinExistence type="predicted"/>
<dbReference type="Proteomes" id="UP000095283">
    <property type="component" value="Unplaced"/>
</dbReference>
<accession>A0A1I7W6I0</accession>